<feature type="compositionally biased region" description="Acidic residues" evidence="2">
    <location>
        <begin position="56"/>
        <end position="74"/>
    </location>
</feature>
<evidence type="ECO:0008006" key="5">
    <source>
        <dbReference type="Google" id="ProtNLM"/>
    </source>
</evidence>
<dbReference type="EMBL" id="GL733484">
    <property type="protein sequence ID" value="EFX62609.1"/>
    <property type="molecule type" value="Genomic_DNA"/>
</dbReference>
<dbReference type="Gene3D" id="3.30.420.10">
    <property type="entry name" value="Ribonuclease H-like superfamily/Ribonuclease H"/>
    <property type="match status" value="1"/>
</dbReference>
<dbReference type="HOGENOM" id="CLU_680192_0_0_1"/>
<feature type="compositionally biased region" description="Acidic residues" evidence="2">
    <location>
        <begin position="27"/>
        <end position="47"/>
    </location>
</feature>
<accession>E9I070</accession>
<dbReference type="InParanoid" id="E9I070"/>
<feature type="compositionally biased region" description="Basic residues" evidence="2">
    <location>
        <begin position="95"/>
        <end position="113"/>
    </location>
</feature>
<gene>
    <name evidence="3" type="ORF">DAPPUDRAFT_336709</name>
</gene>
<dbReference type="InterPro" id="IPR012337">
    <property type="entry name" value="RNaseH-like_sf"/>
</dbReference>
<evidence type="ECO:0000256" key="2">
    <source>
        <dbReference type="SAM" id="MobiDB-lite"/>
    </source>
</evidence>
<dbReference type="OrthoDB" id="7680611at2759"/>
<sequence>MPRQQTKNPKKLAIDGKKKRKTKEVEVSSEEEDFSQTEDEGVEEIEDNNYSPNSSEIDDGSDSESSGEEEEMDGENATNAKGETSLLEKLEADRKRKITPIKIKKLAMKKQKLEKKEKPKTPRKKKEKKVESMDLSSSAQPELVNPSPPTSSSTEVVAQSSTNNNMDATPPAQSLQDVGKQAATNIAVDVLEGKNIKESAQEQLDEAKKKIASTLRGSGACRKLYSEEDAYGTDLTDPIECEKDLEHNYNFVGHPVAFSGITNIYKYYKGILSIDKIKDILSRIENYTLHREYKKGQRNTSFSHFKRYIMTVIDTFTRYAFCRLLLDKRADTVLNAFQSVLKEAKEKPKILVVDRGGEYHKILRIIPIRESKTGYIISEFKHKEFHELQNTEIRELEIELRAHDD</sequence>
<dbReference type="GO" id="GO:0003676">
    <property type="term" value="F:nucleic acid binding"/>
    <property type="evidence" value="ECO:0007669"/>
    <property type="project" value="InterPro"/>
</dbReference>
<organism evidence="3 4">
    <name type="scientific">Daphnia pulex</name>
    <name type="common">Water flea</name>
    <dbReference type="NCBI Taxonomy" id="6669"/>
    <lineage>
        <taxon>Eukaryota</taxon>
        <taxon>Metazoa</taxon>
        <taxon>Ecdysozoa</taxon>
        <taxon>Arthropoda</taxon>
        <taxon>Crustacea</taxon>
        <taxon>Branchiopoda</taxon>
        <taxon>Diplostraca</taxon>
        <taxon>Cladocera</taxon>
        <taxon>Anomopoda</taxon>
        <taxon>Daphniidae</taxon>
        <taxon>Daphnia</taxon>
    </lineage>
</organism>
<protein>
    <recommendedName>
        <fullName evidence="5">Integrase catalytic domain-containing protein</fullName>
    </recommendedName>
</protein>
<reference evidence="3 4" key="1">
    <citation type="journal article" date="2011" name="Science">
        <title>The ecoresponsive genome of Daphnia pulex.</title>
        <authorList>
            <person name="Colbourne J.K."/>
            <person name="Pfrender M.E."/>
            <person name="Gilbert D."/>
            <person name="Thomas W.K."/>
            <person name="Tucker A."/>
            <person name="Oakley T.H."/>
            <person name="Tokishita S."/>
            <person name="Aerts A."/>
            <person name="Arnold G.J."/>
            <person name="Basu M.K."/>
            <person name="Bauer D.J."/>
            <person name="Caceres C.E."/>
            <person name="Carmel L."/>
            <person name="Casola C."/>
            <person name="Choi J.H."/>
            <person name="Detter J.C."/>
            <person name="Dong Q."/>
            <person name="Dusheyko S."/>
            <person name="Eads B.D."/>
            <person name="Frohlich T."/>
            <person name="Geiler-Samerotte K.A."/>
            <person name="Gerlach D."/>
            <person name="Hatcher P."/>
            <person name="Jogdeo S."/>
            <person name="Krijgsveld J."/>
            <person name="Kriventseva E.V."/>
            <person name="Kultz D."/>
            <person name="Laforsch C."/>
            <person name="Lindquist E."/>
            <person name="Lopez J."/>
            <person name="Manak J.R."/>
            <person name="Muller J."/>
            <person name="Pangilinan J."/>
            <person name="Patwardhan R.P."/>
            <person name="Pitluck S."/>
            <person name="Pritham E.J."/>
            <person name="Rechtsteiner A."/>
            <person name="Rho M."/>
            <person name="Rogozin I.B."/>
            <person name="Sakarya O."/>
            <person name="Salamov A."/>
            <person name="Schaack S."/>
            <person name="Shapiro H."/>
            <person name="Shiga Y."/>
            <person name="Skalitzky C."/>
            <person name="Smith Z."/>
            <person name="Souvorov A."/>
            <person name="Sung W."/>
            <person name="Tang Z."/>
            <person name="Tsuchiya D."/>
            <person name="Tu H."/>
            <person name="Vos H."/>
            <person name="Wang M."/>
            <person name="Wolf Y.I."/>
            <person name="Yamagata H."/>
            <person name="Yamada T."/>
            <person name="Ye Y."/>
            <person name="Shaw J.R."/>
            <person name="Andrews J."/>
            <person name="Crease T.J."/>
            <person name="Tang H."/>
            <person name="Lucas S.M."/>
            <person name="Robertson H.M."/>
            <person name="Bork P."/>
            <person name="Koonin E.V."/>
            <person name="Zdobnov E.M."/>
            <person name="Grigoriev I.V."/>
            <person name="Lynch M."/>
            <person name="Boore J.L."/>
        </authorList>
    </citation>
    <scope>NUCLEOTIDE SEQUENCE [LARGE SCALE GENOMIC DNA]</scope>
</reference>
<keyword evidence="1" id="KW-0175">Coiled coil</keyword>
<evidence type="ECO:0000313" key="4">
    <source>
        <dbReference type="Proteomes" id="UP000000305"/>
    </source>
</evidence>
<feature type="coiled-coil region" evidence="1">
    <location>
        <begin position="190"/>
        <end position="217"/>
    </location>
</feature>
<dbReference type="KEGG" id="dpx:DAPPUDRAFT_336709"/>
<dbReference type="AlphaFoldDB" id="E9I070"/>
<proteinExistence type="predicted"/>
<dbReference type="SUPFAM" id="SSF53098">
    <property type="entry name" value="Ribonuclease H-like"/>
    <property type="match status" value="1"/>
</dbReference>
<feature type="compositionally biased region" description="Polar residues" evidence="2">
    <location>
        <begin position="155"/>
        <end position="175"/>
    </location>
</feature>
<name>E9I070_DAPPU</name>
<dbReference type="Proteomes" id="UP000000305">
    <property type="component" value="Unassembled WGS sequence"/>
</dbReference>
<dbReference type="InterPro" id="IPR036397">
    <property type="entry name" value="RNaseH_sf"/>
</dbReference>
<feature type="region of interest" description="Disordered" evidence="2">
    <location>
        <begin position="1"/>
        <end position="175"/>
    </location>
</feature>
<keyword evidence="4" id="KW-1185">Reference proteome</keyword>
<evidence type="ECO:0000256" key="1">
    <source>
        <dbReference type="SAM" id="Coils"/>
    </source>
</evidence>
<evidence type="ECO:0000313" key="3">
    <source>
        <dbReference type="EMBL" id="EFX62609.1"/>
    </source>
</evidence>